<dbReference type="EMBL" id="UINC01149748">
    <property type="protein sequence ID" value="SVD42399.1"/>
    <property type="molecule type" value="Genomic_DNA"/>
</dbReference>
<accession>A0A382V7D0</accession>
<name>A0A382V7D0_9ZZZZ</name>
<feature type="non-terminal residue" evidence="1">
    <location>
        <position position="249"/>
    </location>
</feature>
<reference evidence="1" key="1">
    <citation type="submission" date="2018-05" db="EMBL/GenBank/DDBJ databases">
        <authorList>
            <person name="Lanie J.A."/>
            <person name="Ng W.-L."/>
            <person name="Kazmierczak K.M."/>
            <person name="Andrzejewski T.M."/>
            <person name="Davidsen T.M."/>
            <person name="Wayne K.J."/>
            <person name="Tettelin H."/>
            <person name="Glass J.I."/>
            <person name="Rusch D."/>
            <person name="Podicherti R."/>
            <person name="Tsui H.-C.T."/>
            <person name="Winkler M.E."/>
        </authorList>
    </citation>
    <scope>NUCLEOTIDE SEQUENCE</scope>
</reference>
<organism evidence="1">
    <name type="scientific">marine metagenome</name>
    <dbReference type="NCBI Taxonomy" id="408172"/>
    <lineage>
        <taxon>unclassified sequences</taxon>
        <taxon>metagenomes</taxon>
        <taxon>ecological metagenomes</taxon>
    </lineage>
</organism>
<gene>
    <name evidence="1" type="ORF">METZ01_LOCUS395253</name>
</gene>
<sequence>MGRRRKHHGFLKGLKKFGHTITHPKKVIKDIERAVVKAEKVIVKDVVKVAKVVGKEVKRDIHVVNKGLTEVVKHTKVIKDVANITAGIVTAIGIATGQPEIVEGAKTIKTIAGAVITAVETAQKVVSAADKAIHIAEAIKHKKKLSEIMNMTADAMGEAASASGNKQLKQIAGHVKKGAKAVETAAKHTKQIGKVCKSCAKAIDKAERKGKVSKVVKVVERKEGEQVKKGPMYSTAKAPKPVVAQKLAM</sequence>
<evidence type="ECO:0000313" key="1">
    <source>
        <dbReference type="EMBL" id="SVD42399.1"/>
    </source>
</evidence>
<dbReference type="AlphaFoldDB" id="A0A382V7D0"/>
<proteinExistence type="predicted"/>
<protein>
    <submittedName>
        <fullName evidence="1">Uncharacterized protein</fullName>
    </submittedName>
</protein>